<protein>
    <submittedName>
        <fullName evidence="4">Protein phosphatase 1 regulatory subunit 16A</fullName>
    </submittedName>
</protein>
<feature type="repeat" description="ANK" evidence="2">
    <location>
        <begin position="9"/>
        <end position="41"/>
    </location>
</feature>
<keyword evidence="2" id="KW-0040">ANK repeat</keyword>
<dbReference type="Proteomes" id="UP000326759">
    <property type="component" value="Unassembled WGS sequence"/>
</dbReference>
<dbReference type="PROSITE" id="PS50297">
    <property type="entry name" value="ANK_REP_REGION"/>
    <property type="match status" value="3"/>
</dbReference>
<dbReference type="AlphaFoldDB" id="A0A5N5TA14"/>
<keyword evidence="1" id="KW-0677">Repeat</keyword>
<dbReference type="PANTHER" id="PTHR24179:SF29">
    <property type="entry name" value="LD46604P"/>
    <property type="match status" value="1"/>
</dbReference>
<dbReference type="InterPro" id="IPR051226">
    <property type="entry name" value="PP1_Regulatory_Subunit"/>
</dbReference>
<dbReference type="GO" id="GO:0005737">
    <property type="term" value="C:cytoplasm"/>
    <property type="evidence" value="ECO:0007669"/>
    <property type="project" value="TreeGrafter"/>
</dbReference>
<evidence type="ECO:0000313" key="4">
    <source>
        <dbReference type="EMBL" id="KAB7503441.1"/>
    </source>
</evidence>
<dbReference type="OrthoDB" id="19014at2759"/>
<proteinExistence type="predicted"/>
<sequence>ANPNTKNYEGLTPLHQCCIDGNIEMAKLFLQNGSYVNATDMDRWTPLHAAATCGHKDLAECLLQNGADLLAANNDDDMPFMITEDKETLDFLQKEMMYQGITNQMVKNKKESTYSNMKHDILNLLKNNESLDISVTEDGASFLHVAIAQFYNDLVQLLLKHNASQTTTDNEGWRPIHVAAYWGNKEALKLLVKNYKVDTEVKTNNGETPYDLCDKEIKNYLINLVKKNQPQKRLSLRETSQILDLDFLHLHLVTKKHEKNELDHKSQHKNTSDSITNSPKLQRRSSDDLHSLPILNFQVSDIALEKRNSVRDAKKNVPNKRFTTSESIHSFKNEDIEDTTHSYYKENLTETVQNNCNINHEKEIKKSEEKEKSITNNHEKEMKQSNDEKYVSQSEAISFQEEPNKISQIKPDIEMPNLQEVHNSSPHEEATTFNANKTTDGINNNNNLQLRNPSESVTNLSPPLSNDGENYITTAENGIILINNNNLPPKERKLSDSSNEKLKCHMKSKDEIEKVEKREKEKSKTASNEMNTQSLITQESKLSDSPRKEILPRNSLSSLKEQRKENRKSNDLSTLFNEVEKDNKIFPYYANPNDLDIRYTFRQIPADIKYESIKKKKCCKIM</sequence>
<keyword evidence="5" id="KW-1185">Reference proteome</keyword>
<dbReference type="GO" id="GO:0019208">
    <property type="term" value="F:phosphatase regulator activity"/>
    <property type="evidence" value="ECO:0007669"/>
    <property type="project" value="TreeGrafter"/>
</dbReference>
<name>A0A5N5TA14_9CRUS</name>
<dbReference type="EMBL" id="SEYY01005134">
    <property type="protein sequence ID" value="KAB7503441.1"/>
    <property type="molecule type" value="Genomic_DNA"/>
</dbReference>
<feature type="compositionally biased region" description="Basic and acidic residues" evidence="3">
    <location>
        <begin position="541"/>
        <end position="551"/>
    </location>
</feature>
<organism evidence="4 5">
    <name type="scientific">Armadillidium nasatum</name>
    <dbReference type="NCBI Taxonomy" id="96803"/>
    <lineage>
        <taxon>Eukaryota</taxon>
        <taxon>Metazoa</taxon>
        <taxon>Ecdysozoa</taxon>
        <taxon>Arthropoda</taxon>
        <taxon>Crustacea</taxon>
        <taxon>Multicrustacea</taxon>
        <taxon>Malacostraca</taxon>
        <taxon>Eumalacostraca</taxon>
        <taxon>Peracarida</taxon>
        <taxon>Isopoda</taxon>
        <taxon>Oniscidea</taxon>
        <taxon>Crinocheta</taxon>
        <taxon>Armadillidiidae</taxon>
        <taxon>Armadillidium</taxon>
    </lineage>
</organism>
<feature type="region of interest" description="Disordered" evidence="3">
    <location>
        <begin position="258"/>
        <end position="287"/>
    </location>
</feature>
<dbReference type="InterPro" id="IPR036770">
    <property type="entry name" value="Ankyrin_rpt-contain_sf"/>
</dbReference>
<dbReference type="GO" id="GO:0004857">
    <property type="term" value="F:enzyme inhibitor activity"/>
    <property type="evidence" value="ECO:0007669"/>
    <property type="project" value="TreeGrafter"/>
</dbReference>
<feature type="repeat" description="ANK" evidence="2">
    <location>
        <begin position="138"/>
        <end position="170"/>
    </location>
</feature>
<evidence type="ECO:0000256" key="2">
    <source>
        <dbReference type="PROSITE-ProRule" id="PRU00023"/>
    </source>
</evidence>
<dbReference type="PANTHER" id="PTHR24179">
    <property type="entry name" value="PROTEIN PHOSPHATASE 1 REGULATORY SUBUNIT 12"/>
    <property type="match status" value="1"/>
</dbReference>
<gene>
    <name evidence="4" type="ORF">Anas_11546</name>
</gene>
<dbReference type="Gene3D" id="1.25.40.20">
    <property type="entry name" value="Ankyrin repeat-containing domain"/>
    <property type="match status" value="2"/>
</dbReference>
<feature type="compositionally biased region" description="Polar residues" evidence="3">
    <location>
        <begin position="525"/>
        <end position="540"/>
    </location>
</feature>
<dbReference type="PROSITE" id="PS50088">
    <property type="entry name" value="ANK_REPEAT"/>
    <property type="match status" value="3"/>
</dbReference>
<evidence type="ECO:0000256" key="3">
    <source>
        <dbReference type="SAM" id="MobiDB-lite"/>
    </source>
</evidence>
<feature type="repeat" description="ANK" evidence="2">
    <location>
        <begin position="42"/>
        <end position="74"/>
    </location>
</feature>
<comment type="caution">
    <text evidence="4">The sequence shown here is derived from an EMBL/GenBank/DDBJ whole genome shotgun (WGS) entry which is preliminary data.</text>
</comment>
<feature type="region of interest" description="Disordered" evidence="3">
    <location>
        <begin position="484"/>
        <end position="570"/>
    </location>
</feature>
<accession>A0A5N5TA14</accession>
<dbReference type="InterPro" id="IPR002110">
    <property type="entry name" value="Ankyrin_rpt"/>
</dbReference>
<feature type="compositionally biased region" description="Basic and acidic residues" evidence="3">
    <location>
        <begin position="560"/>
        <end position="570"/>
    </location>
</feature>
<feature type="compositionally biased region" description="Basic and acidic residues" evidence="3">
    <location>
        <begin position="489"/>
        <end position="524"/>
    </location>
</feature>
<evidence type="ECO:0000256" key="1">
    <source>
        <dbReference type="ARBA" id="ARBA00022737"/>
    </source>
</evidence>
<reference evidence="4 5" key="1">
    <citation type="journal article" date="2019" name="PLoS Biol.">
        <title>Sex chromosomes control vertical transmission of feminizing Wolbachia symbionts in an isopod.</title>
        <authorList>
            <person name="Becking T."/>
            <person name="Chebbi M.A."/>
            <person name="Giraud I."/>
            <person name="Moumen B."/>
            <person name="Laverre T."/>
            <person name="Caubet Y."/>
            <person name="Peccoud J."/>
            <person name="Gilbert C."/>
            <person name="Cordaux R."/>
        </authorList>
    </citation>
    <scope>NUCLEOTIDE SEQUENCE [LARGE SCALE GENOMIC DNA]</scope>
    <source>
        <strain evidence="4">ANa2</strain>
        <tissue evidence="4">Whole body excluding digestive tract and cuticle</tissue>
    </source>
</reference>
<dbReference type="SUPFAM" id="SSF48403">
    <property type="entry name" value="Ankyrin repeat"/>
    <property type="match status" value="1"/>
</dbReference>
<feature type="non-terminal residue" evidence="4">
    <location>
        <position position="1"/>
    </location>
</feature>
<evidence type="ECO:0000313" key="5">
    <source>
        <dbReference type="Proteomes" id="UP000326759"/>
    </source>
</evidence>
<dbReference type="SMART" id="SM00248">
    <property type="entry name" value="ANK"/>
    <property type="match status" value="4"/>
</dbReference>
<dbReference type="Pfam" id="PF12796">
    <property type="entry name" value="Ank_2"/>
    <property type="match status" value="2"/>
</dbReference>
<feature type="region of interest" description="Disordered" evidence="3">
    <location>
        <begin position="365"/>
        <end position="388"/>
    </location>
</feature>